<feature type="binding site" evidence="5">
    <location>
        <position position="30"/>
    </location>
    <ligand>
        <name>substrate</name>
    </ligand>
</feature>
<accession>A0A2P2ECD3</accession>
<feature type="binding site" evidence="5">
    <location>
        <position position="66"/>
    </location>
    <ligand>
        <name>Mg(2+)</name>
        <dbReference type="ChEBI" id="CHEBI:18420"/>
        <label>1</label>
    </ligand>
</feature>
<gene>
    <name evidence="5 6" type="primary">ppa</name>
    <name evidence="6" type="ORF">PbB2_02401</name>
</gene>
<dbReference type="CDD" id="cd00412">
    <property type="entry name" value="pyrophosphatase"/>
    <property type="match status" value="1"/>
</dbReference>
<comment type="caution">
    <text evidence="6">The sequence shown here is derived from an EMBL/GenBank/DDBJ whole genome shotgun (WGS) entry which is preliminary data.</text>
</comment>
<comment type="function">
    <text evidence="5">Catalyzes the hydrolysis of inorganic pyrophosphate (PPi) forming two phosphate ions.</text>
</comment>
<feature type="binding site" evidence="5">
    <location>
        <position position="44"/>
    </location>
    <ligand>
        <name>substrate</name>
    </ligand>
</feature>
<dbReference type="GO" id="GO:0000287">
    <property type="term" value="F:magnesium ion binding"/>
    <property type="evidence" value="ECO:0007669"/>
    <property type="project" value="UniProtKB-UniRule"/>
</dbReference>
<keyword evidence="7" id="KW-1185">Reference proteome</keyword>
<evidence type="ECO:0000313" key="6">
    <source>
        <dbReference type="EMBL" id="GBF58713.1"/>
    </source>
</evidence>
<organism evidence="6 7">
    <name type="scientific">Candidatus Phycosocius bacilliformis</name>
    <dbReference type="NCBI Taxonomy" id="1445552"/>
    <lineage>
        <taxon>Bacteria</taxon>
        <taxon>Pseudomonadati</taxon>
        <taxon>Pseudomonadota</taxon>
        <taxon>Alphaproteobacteria</taxon>
        <taxon>Caulobacterales</taxon>
        <taxon>Caulobacterales incertae sedis</taxon>
        <taxon>Candidatus Phycosocius</taxon>
    </lineage>
</organism>
<feature type="binding site" evidence="5">
    <location>
        <position position="71"/>
    </location>
    <ligand>
        <name>Mg(2+)</name>
        <dbReference type="ChEBI" id="CHEBI:18420"/>
        <label>2</label>
    </ligand>
</feature>
<evidence type="ECO:0000256" key="5">
    <source>
        <dbReference type="HAMAP-Rule" id="MF_00209"/>
    </source>
</evidence>
<keyword evidence="4 5" id="KW-0460">Magnesium</keyword>
<comment type="subunit">
    <text evidence="5">Homohexamer.</text>
</comment>
<evidence type="ECO:0000256" key="3">
    <source>
        <dbReference type="ARBA" id="ARBA00022801"/>
    </source>
</evidence>
<dbReference type="OrthoDB" id="5187599at2"/>
<dbReference type="NCBIfam" id="NF002317">
    <property type="entry name" value="PRK01250.1"/>
    <property type="match status" value="1"/>
</dbReference>
<dbReference type="InterPro" id="IPR008162">
    <property type="entry name" value="Pyrophosphatase"/>
</dbReference>
<dbReference type="Pfam" id="PF00719">
    <property type="entry name" value="Pyrophosphatase"/>
    <property type="match status" value="1"/>
</dbReference>
<comment type="cofactor">
    <cofactor evidence="1 5">
        <name>Mg(2+)</name>
        <dbReference type="ChEBI" id="CHEBI:18420"/>
    </cofactor>
</comment>
<evidence type="ECO:0000256" key="2">
    <source>
        <dbReference type="ARBA" id="ARBA00022723"/>
    </source>
</evidence>
<dbReference type="GO" id="GO:0004427">
    <property type="term" value="F:inorganic diphosphate phosphatase activity"/>
    <property type="evidence" value="ECO:0007669"/>
    <property type="project" value="UniProtKB-UniRule"/>
</dbReference>
<keyword evidence="3 5" id="KW-0378">Hydrolase</keyword>
<dbReference type="InterPro" id="IPR036649">
    <property type="entry name" value="Pyrophosphatase_sf"/>
</dbReference>
<dbReference type="Proteomes" id="UP000245086">
    <property type="component" value="Unassembled WGS sequence"/>
</dbReference>
<dbReference type="SUPFAM" id="SSF50324">
    <property type="entry name" value="Inorganic pyrophosphatase"/>
    <property type="match status" value="1"/>
</dbReference>
<comment type="subcellular location">
    <subcellularLocation>
        <location evidence="5">Cytoplasm</location>
    </subcellularLocation>
</comment>
<evidence type="ECO:0000313" key="7">
    <source>
        <dbReference type="Proteomes" id="UP000245086"/>
    </source>
</evidence>
<reference evidence="6 7" key="1">
    <citation type="journal article" date="2018" name="Genome Announc.">
        <title>Draft Genome Sequence of "Candidatus Phycosocius bacilliformis," an Alphaproteobacterial Ectosymbiont of the Hydrocarbon-Producing Green Alga Botryococcus braunii.</title>
        <authorList>
            <person name="Tanabe Y."/>
            <person name="Yamaguchi H."/>
            <person name="Watanabe M.M."/>
        </authorList>
    </citation>
    <scope>NUCLEOTIDE SEQUENCE [LARGE SCALE GENOMIC DNA]</scope>
    <source>
        <strain evidence="6 7">BOTRYCO-2</strain>
    </source>
</reference>
<sequence length="183" mass="20249">MDIKKISPGHDLPNDVNVVIEVPQGGEPIKYEIDKASGAMFVDRFLYTPMRYPTNYGFIPGTLSGDGDPVDVLCIGRRALIPGCVLRVKPIGVLLMEDQAGEDEKILAVPIPKLTAFYDGVDSYKDLPAIQVAQIEHFFAHYKDLEPGKWTKLKGWQDADVAKKMIIEGVERANAQGFGYQPD</sequence>
<feature type="binding site" evidence="5">
    <location>
        <position position="71"/>
    </location>
    <ligand>
        <name>Mg(2+)</name>
        <dbReference type="ChEBI" id="CHEBI:18420"/>
        <label>1</label>
    </ligand>
</feature>
<dbReference type="HAMAP" id="MF_00209">
    <property type="entry name" value="Inorganic_PPase"/>
    <property type="match status" value="1"/>
</dbReference>
<dbReference type="RefSeq" id="WP_108985568.1">
    <property type="nucleotide sequence ID" value="NZ_BFBR01000007.1"/>
</dbReference>
<feature type="binding site" evidence="5">
    <location>
        <position position="56"/>
    </location>
    <ligand>
        <name>substrate</name>
    </ligand>
</feature>
<protein>
    <recommendedName>
        <fullName evidence="5">Inorganic pyrophosphatase</fullName>
        <ecNumber evidence="5">3.6.1.1</ecNumber>
    </recommendedName>
    <alternativeName>
        <fullName evidence="5">Pyrophosphate phospho-hydrolase</fullName>
        <shortName evidence="5">PPase</shortName>
    </alternativeName>
</protein>
<proteinExistence type="inferred from homology"/>
<dbReference type="EMBL" id="BFBR01000007">
    <property type="protein sequence ID" value="GBF58713.1"/>
    <property type="molecule type" value="Genomic_DNA"/>
</dbReference>
<dbReference type="Gene3D" id="3.90.80.10">
    <property type="entry name" value="Inorganic pyrophosphatase"/>
    <property type="match status" value="1"/>
</dbReference>
<feature type="binding site" evidence="5">
    <location>
        <position position="103"/>
    </location>
    <ligand>
        <name>Mg(2+)</name>
        <dbReference type="ChEBI" id="CHEBI:18420"/>
        <label>1</label>
    </ligand>
</feature>
<dbReference type="PANTHER" id="PTHR10286">
    <property type="entry name" value="INORGANIC PYROPHOSPHATASE"/>
    <property type="match status" value="1"/>
</dbReference>
<dbReference type="GO" id="GO:0005737">
    <property type="term" value="C:cytoplasm"/>
    <property type="evidence" value="ECO:0007669"/>
    <property type="project" value="UniProtKB-SubCell"/>
</dbReference>
<dbReference type="EC" id="3.6.1.1" evidence="5"/>
<dbReference type="GO" id="GO:0006796">
    <property type="term" value="P:phosphate-containing compound metabolic process"/>
    <property type="evidence" value="ECO:0007669"/>
    <property type="project" value="InterPro"/>
</dbReference>
<dbReference type="PROSITE" id="PS00387">
    <property type="entry name" value="PPASE"/>
    <property type="match status" value="1"/>
</dbReference>
<name>A0A2P2ECD3_9PROT</name>
<evidence type="ECO:0000256" key="1">
    <source>
        <dbReference type="ARBA" id="ARBA00001946"/>
    </source>
</evidence>
<comment type="similarity">
    <text evidence="5">Belongs to the PPase family.</text>
</comment>
<feature type="binding site" evidence="5">
    <location>
        <position position="142"/>
    </location>
    <ligand>
        <name>substrate</name>
    </ligand>
</feature>
<keyword evidence="5" id="KW-0963">Cytoplasm</keyword>
<dbReference type="AlphaFoldDB" id="A0A2P2ECD3"/>
<keyword evidence="2 5" id="KW-0479">Metal-binding</keyword>
<comment type="catalytic activity">
    <reaction evidence="5">
        <text>diphosphate + H2O = 2 phosphate + H(+)</text>
        <dbReference type="Rhea" id="RHEA:24576"/>
        <dbReference type="ChEBI" id="CHEBI:15377"/>
        <dbReference type="ChEBI" id="CHEBI:15378"/>
        <dbReference type="ChEBI" id="CHEBI:33019"/>
        <dbReference type="ChEBI" id="CHEBI:43474"/>
        <dbReference type="EC" id="3.6.1.1"/>
    </reaction>
</comment>
<evidence type="ECO:0000256" key="4">
    <source>
        <dbReference type="ARBA" id="ARBA00022842"/>
    </source>
</evidence>